<evidence type="ECO:0000256" key="7">
    <source>
        <dbReference type="ARBA" id="ARBA00023237"/>
    </source>
</evidence>
<keyword evidence="8" id="KW-0175">Coiled coil</keyword>
<comment type="subcellular location">
    <subcellularLocation>
        <location evidence="1">Cell outer membrane</location>
    </subcellularLocation>
</comment>
<name>A0A9D2MY67_9FIRM</name>
<dbReference type="SUPFAM" id="SSF56954">
    <property type="entry name" value="Outer membrane efflux proteins (OEP)"/>
    <property type="match status" value="1"/>
</dbReference>
<organism evidence="9 10">
    <name type="scientific">Candidatus Enterocloster excrementipullorum</name>
    <dbReference type="NCBI Taxonomy" id="2838559"/>
    <lineage>
        <taxon>Bacteria</taxon>
        <taxon>Bacillati</taxon>
        <taxon>Bacillota</taxon>
        <taxon>Clostridia</taxon>
        <taxon>Lachnospirales</taxon>
        <taxon>Lachnospiraceae</taxon>
        <taxon>Enterocloster</taxon>
    </lineage>
</organism>
<dbReference type="Gene3D" id="1.20.1600.10">
    <property type="entry name" value="Outer membrane efflux proteins (OEP)"/>
    <property type="match status" value="2"/>
</dbReference>
<keyword evidence="6" id="KW-0472">Membrane</keyword>
<evidence type="ECO:0000313" key="10">
    <source>
        <dbReference type="Proteomes" id="UP000823910"/>
    </source>
</evidence>
<comment type="similarity">
    <text evidence="2">Belongs to the outer membrane factor (OMF) (TC 1.B.17) family.</text>
</comment>
<feature type="coiled-coil region" evidence="8">
    <location>
        <begin position="152"/>
        <end position="210"/>
    </location>
</feature>
<evidence type="ECO:0000256" key="4">
    <source>
        <dbReference type="ARBA" id="ARBA00022452"/>
    </source>
</evidence>
<evidence type="ECO:0000256" key="1">
    <source>
        <dbReference type="ARBA" id="ARBA00004442"/>
    </source>
</evidence>
<evidence type="ECO:0000256" key="5">
    <source>
        <dbReference type="ARBA" id="ARBA00022692"/>
    </source>
</evidence>
<evidence type="ECO:0000256" key="2">
    <source>
        <dbReference type="ARBA" id="ARBA00007613"/>
    </source>
</evidence>
<dbReference type="PANTHER" id="PTHR30026">
    <property type="entry name" value="OUTER MEMBRANE PROTEIN TOLC"/>
    <property type="match status" value="1"/>
</dbReference>
<dbReference type="GO" id="GO:0015288">
    <property type="term" value="F:porin activity"/>
    <property type="evidence" value="ECO:0007669"/>
    <property type="project" value="TreeGrafter"/>
</dbReference>
<reference evidence="9" key="2">
    <citation type="submission" date="2021-04" db="EMBL/GenBank/DDBJ databases">
        <authorList>
            <person name="Gilroy R."/>
        </authorList>
    </citation>
    <scope>NUCLEOTIDE SEQUENCE</scope>
    <source>
        <strain evidence="9">CHK180-15479</strain>
    </source>
</reference>
<dbReference type="Proteomes" id="UP000823910">
    <property type="component" value="Unassembled WGS sequence"/>
</dbReference>
<keyword evidence="4" id="KW-1134">Transmembrane beta strand</keyword>
<protein>
    <submittedName>
        <fullName evidence="9">TolC family protein</fullName>
    </submittedName>
</protein>
<keyword evidence="5" id="KW-0812">Transmembrane</keyword>
<evidence type="ECO:0000313" key="9">
    <source>
        <dbReference type="EMBL" id="HJC04591.1"/>
    </source>
</evidence>
<accession>A0A9D2MY67</accession>
<dbReference type="EMBL" id="DWWT01000002">
    <property type="protein sequence ID" value="HJC04591.1"/>
    <property type="molecule type" value="Genomic_DNA"/>
</dbReference>
<dbReference type="InterPro" id="IPR003423">
    <property type="entry name" value="OMP_efflux"/>
</dbReference>
<dbReference type="GO" id="GO:0009279">
    <property type="term" value="C:cell outer membrane"/>
    <property type="evidence" value="ECO:0007669"/>
    <property type="project" value="UniProtKB-SubCell"/>
</dbReference>
<gene>
    <name evidence="9" type="ORF">H9704_00250</name>
</gene>
<evidence type="ECO:0000256" key="8">
    <source>
        <dbReference type="SAM" id="Coils"/>
    </source>
</evidence>
<dbReference type="InterPro" id="IPR051906">
    <property type="entry name" value="TolC-like"/>
</dbReference>
<keyword evidence="3" id="KW-0813">Transport</keyword>
<dbReference type="GO" id="GO:1990281">
    <property type="term" value="C:efflux pump complex"/>
    <property type="evidence" value="ECO:0007669"/>
    <property type="project" value="TreeGrafter"/>
</dbReference>
<sequence>MGLVLGLFSPGKAWAASPEFARTEEEWTKLEDNTIEYGELEDLVHEYNATVQDNYYTYIKFREDYGDTNDDVSQAYYDLAQDFYDDMSGDDDASSMMSDLNLQIQADNMMEQADESLEDSKIYLLTYEQAEKSLAASAQSYMISYHKNLASREQKEAEVQAAQTAYDLAQVQYTAGTATQMDVLTAKESLQTARNELTQLDTDIQSSRENLQVLLGWSYDANPEIGELPEVDTSRIDAMDPAADLEQAKENNYTLQINKRQLENARDQTTKDSLTSTIANNEKQIGASLSSAYKDVLSSELAYEQAQAELSLQEKNTQIAQAQLAAGMITQKEYQDQENTLTNSQLAVQTAAMDLLEDMETYDWSVRGLAAAE</sequence>
<keyword evidence="7" id="KW-0998">Cell outer membrane</keyword>
<evidence type="ECO:0000256" key="6">
    <source>
        <dbReference type="ARBA" id="ARBA00023136"/>
    </source>
</evidence>
<evidence type="ECO:0000256" key="3">
    <source>
        <dbReference type="ARBA" id="ARBA00022448"/>
    </source>
</evidence>
<proteinExistence type="inferred from homology"/>
<dbReference type="AlphaFoldDB" id="A0A9D2MY67"/>
<comment type="caution">
    <text evidence="9">The sequence shown here is derived from an EMBL/GenBank/DDBJ whole genome shotgun (WGS) entry which is preliminary data.</text>
</comment>
<reference evidence="9" key="1">
    <citation type="journal article" date="2021" name="PeerJ">
        <title>Extensive microbial diversity within the chicken gut microbiome revealed by metagenomics and culture.</title>
        <authorList>
            <person name="Gilroy R."/>
            <person name="Ravi A."/>
            <person name="Getino M."/>
            <person name="Pursley I."/>
            <person name="Horton D.L."/>
            <person name="Alikhan N.F."/>
            <person name="Baker D."/>
            <person name="Gharbi K."/>
            <person name="Hall N."/>
            <person name="Watson M."/>
            <person name="Adriaenssens E.M."/>
            <person name="Foster-Nyarko E."/>
            <person name="Jarju S."/>
            <person name="Secka A."/>
            <person name="Antonio M."/>
            <person name="Oren A."/>
            <person name="Chaudhuri R.R."/>
            <person name="La Ragione R."/>
            <person name="Hildebrand F."/>
            <person name="Pallen M.J."/>
        </authorList>
    </citation>
    <scope>NUCLEOTIDE SEQUENCE</scope>
    <source>
        <strain evidence="9">CHK180-15479</strain>
    </source>
</reference>
<dbReference type="PANTHER" id="PTHR30026:SF20">
    <property type="entry name" value="OUTER MEMBRANE PROTEIN TOLC"/>
    <property type="match status" value="1"/>
</dbReference>
<dbReference type="GO" id="GO:0015562">
    <property type="term" value="F:efflux transmembrane transporter activity"/>
    <property type="evidence" value="ECO:0007669"/>
    <property type="project" value="InterPro"/>
</dbReference>
<dbReference type="Pfam" id="PF02321">
    <property type="entry name" value="OEP"/>
    <property type="match status" value="1"/>
</dbReference>